<evidence type="ECO:0000256" key="2">
    <source>
        <dbReference type="SAM" id="Phobius"/>
    </source>
</evidence>
<reference evidence="3 4" key="1">
    <citation type="submission" date="2020-08" db="EMBL/GenBank/DDBJ databases">
        <title>Genomic Encyclopedia of Type Strains, Phase IV (KMG-IV): sequencing the most valuable type-strain genomes for metagenomic binning, comparative biology and taxonomic classification.</title>
        <authorList>
            <person name="Goeker M."/>
        </authorList>
    </citation>
    <scope>NUCLEOTIDE SEQUENCE [LARGE SCALE GENOMIC DNA]</scope>
    <source>
        <strain evidence="3 4">DSM 103733</strain>
    </source>
</reference>
<organism evidence="3 4">
    <name type="scientific">Silvibacterium bohemicum</name>
    <dbReference type="NCBI Taxonomy" id="1577686"/>
    <lineage>
        <taxon>Bacteria</taxon>
        <taxon>Pseudomonadati</taxon>
        <taxon>Acidobacteriota</taxon>
        <taxon>Terriglobia</taxon>
        <taxon>Terriglobales</taxon>
        <taxon>Acidobacteriaceae</taxon>
        <taxon>Silvibacterium</taxon>
    </lineage>
</organism>
<evidence type="ECO:0000313" key="3">
    <source>
        <dbReference type="EMBL" id="MBB6143182.1"/>
    </source>
</evidence>
<dbReference type="Proteomes" id="UP000538666">
    <property type="component" value="Unassembled WGS sequence"/>
</dbReference>
<comment type="caution">
    <text evidence="3">The sequence shown here is derived from an EMBL/GenBank/DDBJ whole genome shotgun (WGS) entry which is preliminary data.</text>
</comment>
<evidence type="ECO:0000313" key="4">
    <source>
        <dbReference type="Proteomes" id="UP000538666"/>
    </source>
</evidence>
<feature type="region of interest" description="Disordered" evidence="1">
    <location>
        <begin position="1"/>
        <end position="25"/>
    </location>
</feature>
<keyword evidence="2" id="KW-0472">Membrane</keyword>
<name>A0A841JP87_9BACT</name>
<sequence>MTNLKTVSAEAWGTHTQRGSKGKKVYPSRSISARRDSMFPAATVLVSLLLAFELLGLCLLWLKTNGSLPLNLPQLPWLRTNGDPPLNLPHALLFYRIYW</sequence>
<gene>
    <name evidence="3" type="ORF">HNQ77_001126</name>
</gene>
<protein>
    <submittedName>
        <fullName evidence="3">Uncharacterized protein</fullName>
    </submittedName>
</protein>
<keyword evidence="4" id="KW-1185">Reference proteome</keyword>
<evidence type="ECO:0000256" key="1">
    <source>
        <dbReference type="SAM" id="MobiDB-lite"/>
    </source>
</evidence>
<keyword evidence="2" id="KW-0812">Transmembrane</keyword>
<dbReference type="AlphaFoldDB" id="A0A841JP87"/>
<proteinExistence type="predicted"/>
<dbReference type="EMBL" id="JACHEK010000002">
    <property type="protein sequence ID" value="MBB6143182.1"/>
    <property type="molecule type" value="Genomic_DNA"/>
</dbReference>
<accession>A0A841JP87</accession>
<keyword evidence="2" id="KW-1133">Transmembrane helix</keyword>
<feature type="transmembrane region" description="Helical" evidence="2">
    <location>
        <begin position="38"/>
        <end position="62"/>
    </location>
</feature>
<dbReference type="RefSeq" id="WP_050062098.1">
    <property type="nucleotide sequence ID" value="NZ_JACHEK010000002.1"/>
</dbReference>